<proteinExistence type="predicted"/>
<evidence type="ECO:0000256" key="1">
    <source>
        <dbReference type="SAM" id="Phobius"/>
    </source>
</evidence>
<feature type="transmembrane region" description="Helical" evidence="1">
    <location>
        <begin position="12"/>
        <end position="32"/>
    </location>
</feature>
<evidence type="ECO:0000313" key="2">
    <source>
        <dbReference type="EMBL" id="QKW88336.1"/>
    </source>
</evidence>
<reference evidence="2" key="1">
    <citation type="journal article" date="2020" name="Mitochondrial DNA Part B Resour">
        <title>Mitochondrial genome of Trichagalma acutissimae (Hymenoptera: Cynipoidea: Cynipidae) and phylogenetic analysis.</title>
        <authorList>
            <person name="Xue S."/>
            <person name="Zhang Y."/>
            <person name="Gao S."/>
            <person name="Lu S."/>
            <person name="Wang J."/>
            <person name="Zhang K."/>
        </authorList>
    </citation>
    <scope>NUCLEOTIDE SEQUENCE</scope>
</reference>
<organism evidence="2">
    <name type="scientific">Trichagalma acutissimae</name>
    <dbReference type="NCBI Taxonomy" id="2746638"/>
    <lineage>
        <taxon>Eukaryota</taxon>
        <taxon>Metazoa</taxon>
        <taxon>Ecdysozoa</taxon>
        <taxon>Arthropoda</taxon>
        <taxon>Hexapoda</taxon>
        <taxon>Insecta</taxon>
        <taxon>Pterygota</taxon>
        <taxon>Neoptera</taxon>
        <taxon>Endopterygota</taxon>
        <taxon>Hymenoptera</taxon>
        <taxon>Apocrita</taxon>
        <taxon>Proctotrupomorpha</taxon>
        <taxon>Cynipoidea</taxon>
        <taxon>Cynipidae</taxon>
        <taxon>Cynipinae</taxon>
        <taxon>Cynipini</taxon>
        <taxon>Trichagalma</taxon>
    </lineage>
</organism>
<name>A0A7D5BJU1_9HYME</name>
<gene>
    <name evidence="2" type="primary">ND6</name>
</gene>
<feature type="transmembrane region" description="Helical" evidence="1">
    <location>
        <begin position="64"/>
        <end position="83"/>
    </location>
</feature>
<dbReference type="AlphaFoldDB" id="A0A7D5BJU1"/>
<feature type="transmembrane region" description="Helical" evidence="1">
    <location>
        <begin position="38"/>
        <end position="57"/>
    </location>
</feature>
<sequence length="193" mass="23408">MKMLVILKFFKMYFFMLILLISFMILLTSFLMKNLHPLILGLIMLTYSIMISLNLNIFNKSSIYSMMMFLIIIGGFLILFMYFNSFAINNKMIFNNNLWIKFIYNMFLIHMLIMMIIYKNNLFNMILFLNVKLMELMSIMNYNFLNNENNINLIYMKFYNLTLFLMIYLLYTLIIIVKIIFYLNPKSIRQLIN</sequence>
<keyword evidence="1" id="KW-1133">Transmembrane helix</keyword>
<accession>A0A7D5BJU1</accession>
<geneLocation type="mitochondrion" evidence="2"/>
<keyword evidence="1" id="KW-0472">Membrane</keyword>
<feature type="transmembrane region" description="Helical" evidence="1">
    <location>
        <begin position="165"/>
        <end position="183"/>
    </location>
</feature>
<dbReference type="EMBL" id="MN928529">
    <property type="protein sequence ID" value="QKW88336.1"/>
    <property type="molecule type" value="Genomic_DNA"/>
</dbReference>
<keyword evidence="2" id="KW-0496">Mitochondrion</keyword>
<keyword evidence="1" id="KW-0812">Transmembrane</keyword>
<protein>
    <submittedName>
        <fullName evidence="2">NADH dehydrogenase subunit 6</fullName>
    </submittedName>
</protein>